<dbReference type="InterPro" id="IPR017441">
    <property type="entry name" value="Protein_kinase_ATP_BS"/>
</dbReference>
<dbReference type="Gene3D" id="3.30.200.20">
    <property type="entry name" value="Phosphorylase Kinase, domain 1"/>
    <property type="match status" value="1"/>
</dbReference>
<evidence type="ECO:0000256" key="18">
    <source>
        <dbReference type="SAM" id="SignalP"/>
    </source>
</evidence>
<evidence type="ECO:0000256" key="7">
    <source>
        <dbReference type="ARBA" id="ARBA00022741"/>
    </source>
</evidence>
<reference evidence="20 21" key="1">
    <citation type="journal article" date="2021" name="Nat. Plants">
        <title>The Taxus genome provides insights into paclitaxel biosynthesis.</title>
        <authorList>
            <person name="Xiong X."/>
            <person name="Gou J."/>
            <person name="Liao Q."/>
            <person name="Li Y."/>
            <person name="Zhou Q."/>
            <person name="Bi G."/>
            <person name="Li C."/>
            <person name="Du R."/>
            <person name="Wang X."/>
            <person name="Sun T."/>
            <person name="Guo L."/>
            <person name="Liang H."/>
            <person name="Lu P."/>
            <person name="Wu Y."/>
            <person name="Zhang Z."/>
            <person name="Ro D.K."/>
            <person name="Shang Y."/>
            <person name="Huang S."/>
            <person name="Yan J."/>
        </authorList>
    </citation>
    <scope>NUCLEOTIDE SEQUENCE [LARGE SCALE GENOMIC DNA]</scope>
    <source>
        <strain evidence="20">Ta-2019</strain>
    </source>
</reference>
<keyword evidence="11 17" id="KW-0472">Membrane</keyword>
<evidence type="ECO:0000256" key="6">
    <source>
        <dbReference type="ARBA" id="ARBA00022729"/>
    </source>
</evidence>
<comment type="subcellular location">
    <subcellularLocation>
        <location evidence="1">Membrane</location>
        <topology evidence="1">Single-pass type I membrane protein</topology>
    </subcellularLocation>
</comment>
<evidence type="ECO:0000256" key="3">
    <source>
        <dbReference type="ARBA" id="ARBA00022527"/>
    </source>
</evidence>
<dbReference type="Pfam" id="PF07714">
    <property type="entry name" value="PK_Tyr_Ser-Thr"/>
    <property type="match status" value="1"/>
</dbReference>
<protein>
    <recommendedName>
        <fullName evidence="2">non-specific serine/threonine protein kinase</fullName>
        <ecNumber evidence="2">2.7.11.1</ecNumber>
    </recommendedName>
</protein>
<keyword evidence="8" id="KW-0418">Kinase</keyword>
<dbReference type="PROSITE" id="PS50011">
    <property type="entry name" value="PROTEIN_KINASE_DOM"/>
    <property type="match status" value="1"/>
</dbReference>
<dbReference type="GO" id="GO:0004674">
    <property type="term" value="F:protein serine/threonine kinase activity"/>
    <property type="evidence" value="ECO:0007669"/>
    <property type="project" value="UniProtKB-KW"/>
</dbReference>
<evidence type="ECO:0000256" key="14">
    <source>
        <dbReference type="ARBA" id="ARBA00047899"/>
    </source>
</evidence>
<keyword evidence="5 17" id="KW-0812">Transmembrane</keyword>
<dbReference type="SUPFAM" id="SSF56112">
    <property type="entry name" value="Protein kinase-like (PK-like)"/>
    <property type="match status" value="1"/>
</dbReference>
<keyword evidence="21" id="KW-1185">Reference proteome</keyword>
<evidence type="ECO:0000256" key="17">
    <source>
        <dbReference type="SAM" id="Phobius"/>
    </source>
</evidence>
<dbReference type="Proteomes" id="UP000824469">
    <property type="component" value="Unassembled WGS sequence"/>
</dbReference>
<dbReference type="OMA" id="KIFHFSW"/>
<evidence type="ECO:0000313" key="21">
    <source>
        <dbReference type="Proteomes" id="UP000824469"/>
    </source>
</evidence>
<dbReference type="PANTHER" id="PTHR47989">
    <property type="entry name" value="OS01G0750732 PROTEIN"/>
    <property type="match status" value="1"/>
</dbReference>
<dbReference type="Gene3D" id="1.10.510.10">
    <property type="entry name" value="Transferase(Phosphotransferase) domain 1"/>
    <property type="match status" value="1"/>
</dbReference>
<evidence type="ECO:0000259" key="19">
    <source>
        <dbReference type="PROSITE" id="PS50011"/>
    </source>
</evidence>
<keyword evidence="3" id="KW-0723">Serine/threonine-protein kinase</keyword>
<keyword evidence="9 16" id="KW-0067">ATP-binding</keyword>
<keyword evidence="7 16" id="KW-0547">Nucleotide-binding</keyword>
<comment type="caution">
    <text evidence="20">The sequence shown here is derived from an EMBL/GenBank/DDBJ whole genome shotgun (WGS) entry which is preliminary data.</text>
</comment>
<evidence type="ECO:0000256" key="5">
    <source>
        <dbReference type="ARBA" id="ARBA00022692"/>
    </source>
</evidence>
<dbReference type="InterPro" id="IPR000719">
    <property type="entry name" value="Prot_kinase_dom"/>
</dbReference>
<evidence type="ECO:0000256" key="8">
    <source>
        <dbReference type="ARBA" id="ARBA00022777"/>
    </source>
</evidence>
<evidence type="ECO:0000256" key="10">
    <source>
        <dbReference type="ARBA" id="ARBA00022989"/>
    </source>
</evidence>
<evidence type="ECO:0000256" key="13">
    <source>
        <dbReference type="ARBA" id="ARBA00023180"/>
    </source>
</evidence>
<feature type="chain" id="PRO_5041215894" description="non-specific serine/threonine protein kinase" evidence="18">
    <location>
        <begin position="28"/>
        <end position="626"/>
    </location>
</feature>
<dbReference type="InterPro" id="IPR008271">
    <property type="entry name" value="Ser/Thr_kinase_AS"/>
</dbReference>
<feature type="transmembrane region" description="Helical" evidence="17">
    <location>
        <begin position="234"/>
        <end position="256"/>
    </location>
</feature>
<dbReference type="PROSITE" id="PS00107">
    <property type="entry name" value="PROTEIN_KINASE_ATP"/>
    <property type="match status" value="1"/>
</dbReference>
<keyword evidence="13" id="KW-0325">Glycoprotein</keyword>
<evidence type="ECO:0000256" key="9">
    <source>
        <dbReference type="ARBA" id="ARBA00022840"/>
    </source>
</evidence>
<sequence length="626" mass="69726">MEAERRWMSVLAFILVLFAAEARGTEAGGCPMNISAELDAHPWMYDQCFTPDKSHCCEGILDLIKIFHFSWLHSTRSFLLPDNGTADSCVHEFNQQLVVRGVDSKLVASCRLGIDNFITDSGTCNNITDLRSFQKSVDVSELENNCNSTGRFQCRDCVIAMGRGLNSLYAISDGGKLNCAAFVLMYVGGGINCYDALGPDAAYCILSVSNLSAVAAGRSVSPPHKPLNEVTKTVIVTLIPSLAVLIFALVGVFGYIRRLRSLREIQHRKLMRRYEILSDSTGLTFFNMSDIKQSTRNFSDSNLIGEGGFGMVYRGKLSDGSEIAVKRFKDFNKRADEEFSHEVQMISSTKHRNLLPLKGYSVGIIDQAHEQLLVYDLMKNGSLADYLFSTTRPCLTWPQRYKIAVGIARALAYLHDDTKPPIIHRDVKAANVLLDEDLSPLVADFGMAKFKKGDETHYTTRTVGTLGYVAPEYALYGHLNDKSDVFSFGIIVLELLTGRRAFNTKTTSLEHVLISDWVVDMTQKGRSEEIIDERIREERWKQSMERVLLVALQCAHPRVVSRPSISQALLILEAIDQPPPDVISALHSMELDLESSCNSRGDFTWLISPDTDNDLSSSSNSRELPV</sequence>
<dbReference type="EMBL" id="JAHRHJ020000001">
    <property type="protein sequence ID" value="KAH9332125.1"/>
    <property type="molecule type" value="Genomic_DNA"/>
</dbReference>
<feature type="binding site" evidence="16">
    <location>
        <position position="326"/>
    </location>
    <ligand>
        <name>ATP</name>
        <dbReference type="ChEBI" id="CHEBI:30616"/>
    </ligand>
</feature>
<evidence type="ECO:0000256" key="16">
    <source>
        <dbReference type="PROSITE-ProRule" id="PRU10141"/>
    </source>
</evidence>
<dbReference type="InterPro" id="IPR001245">
    <property type="entry name" value="Ser-Thr/Tyr_kinase_cat_dom"/>
</dbReference>
<evidence type="ECO:0000256" key="2">
    <source>
        <dbReference type="ARBA" id="ARBA00012513"/>
    </source>
</evidence>
<organism evidence="20 21">
    <name type="scientific">Taxus chinensis</name>
    <name type="common">Chinese yew</name>
    <name type="synonym">Taxus wallichiana var. chinensis</name>
    <dbReference type="NCBI Taxonomy" id="29808"/>
    <lineage>
        <taxon>Eukaryota</taxon>
        <taxon>Viridiplantae</taxon>
        <taxon>Streptophyta</taxon>
        <taxon>Embryophyta</taxon>
        <taxon>Tracheophyta</taxon>
        <taxon>Spermatophyta</taxon>
        <taxon>Pinopsida</taxon>
        <taxon>Pinidae</taxon>
        <taxon>Conifers II</taxon>
        <taxon>Cupressales</taxon>
        <taxon>Taxaceae</taxon>
        <taxon>Taxus</taxon>
    </lineage>
</organism>
<dbReference type="Pfam" id="PF19160">
    <property type="entry name" value="SPARK"/>
    <property type="match status" value="1"/>
</dbReference>
<feature type="domain" description="Protein kinase" evidence="19">
    <location>
        <begin position="298"/>
        <end position="575"/>
    </location>
</feature>
<dbReference type="FunFam" id="1.10.510.10:FF:000287">
    <property type="entry name" value="probable LRR receptor-like serine/threonine-protein kinase RKF3"/>
    <property type="match status" value="1"/>
</dbReference>
<dbReference type="CDD" id="cd14066">
    <property type="entry name" value="STKc_IRAK"/>
    <property type="match status" value="1"/>
</dbReference>
<dbReference type="FunFam" id="3.30.200.20:FF:000015">
    <property type="entry name" value="Somatic embryogenesis receptor kinase 1"/>
    <property type="match status" value="1"/>
</dbReference>
<name>A0AA38H217_TAXCH</name>
<keyword evidence="12" id="KW-0675">Receptor</keyword>
<evidence type="ECO:0000313" key="20">
    <source>
        <dbReference type="EMBL" id="KAH9332125.1"/>
    </source>
</evidence>
<dbReference type="SMART" id="SM00220">
    <property type="entry name" value="S_TKc"/>
    <property type="match status" value="1"/>
</dbReference>
<dbReference type="PROSITE" id="PS00108">
    <property type="entry name" value="PROTEIN_KINASE_ST"/>
    <property type="match status" value="1"/>
</dbReference>
<evidence type="ECO:0000256" key="11">
    <source>
        <dbReference type="ARBA" id="ARBA00023136"/>
    </source>
</evidence>
<accession>A0AA38H217</accession>
<feature type="signal peptide" evidence="18">
    <location>
        <begin position="1"/>
        <end position="27"/>
    </location>
</feature>
<keyword evidence="6 18" id="KW-0732">Signal</keyword>
<evidence type="ECO:0000256" key="12">
    <source>
        <dbReference type="ARBA" id="ARBA00023170"/>
    </source>
</evidence>
<evidence type="ECO:0000256" key="15">
    <source>
        <dbReference type="ARBA" id="ARBA00048679"/>
    </source>
</evidence>
<proteinExistence type="predicted"/>
<dbReference type="AlphaFoldDB" id="A0AA38H217"/>
<keyword evidence="4" id="KW-0808">Transferase</keyword>
<comment type="catalytic activity">
    <reaction evidence="15">
        <text>L-seryl-[protein] + ATP = O-phospho-L-seryl-[protein] + ADP + H(+)</text>
        <dbReference type="Rhea" id="RHEA:17989"/>
        <dbReference type="Rhea" id="RHEA-COMP:9863"/>
        <dbReference type="Rhea" id="RHEA-COMP:11604"/>
        <dbReference type="ChEBI" id="CHEBI:15378"/>
        <dbReference type="ChEBI" id="CHEBI:29999"/>
        <dbReference type="ChEBI" id="CHEBI:30616"/>
        <dbReference type="ChEBI" id="CHEBI:83421"/>
        <dbReference type="ChEBI" id="CHEBI:456216"/>
        <dbReference type="EC" id="2.7.11.1"/>
    </reaction>
</comment>
<dbReference type="GO" id="GO:0005524">
    <property type="term" value="F:ATP binding"/>
    <property type="evidence" value="ECO:0007669"/>
    <property type="project" value="UniProtKB-UniRule"/>
</dbReference>
<dbReference type="GO" id="GO:0016020">
    <property type="term" value="C:membrane"/>
    <property type="evidence" value="ECO:0007669"/>
    <property type="project" value="UniProtKB-SubCell"/>
</dbReference>
<evidence type="ECO:0000256" key="4">
    <source>
        <dbReference type="ARBA" id="ARBA00022679"/>
    </source>
</evidence>
<gene>
    <name evidence="20" type="ORF">KI387_043706</name>
</gene>
<dbReference type="InterPro" id="IPR043891">
    <property type="entry name" value="SPARK"/>
</dbReference>
<dbReference type="InterPro" id="IPR011009">
    <property type="entry name" value="Kinase-like_dom_sf"/>
</dbReference>
<evidence type="ECO:0000256" key="1">
    <source>
        <dbReference type="ARBA" id="ARBA00004479"/>
    </source>
</evidence>
<dbReference type="PANTHER" id="PTHR47989:SF62">
    <property type="entry name" value="OS05G0423500 PROTEIN"/>
    <property type="match status" value="1"/>
</dbReference>
<keyword evidence="10 17" id="KW-1133">Transmembrane helix</keyword>
<dbReference type="EC" id="2.7.11.1" evidence="2"/>
<comment type="catalytic activity">
    <reaction evidence="14">
        <text>L-threonyl-[protein] + ATP = O-phospho-L-threonyl-[protein] + ADP + H(+)</text>
        <dbReference type="Rhea" id="RHEA:46608"/>
        <dbReference type="Rhea" id="RHEA-COMP:11060"/>
        <dbReference type="Rhea" id="RHEA-COMP:11605"/>
        <dbReference type="ChEBI" id="CHEBI:15378"/>
        <dbReference type="ChEBI" id="CHEBI:30013"/>
        <dbReference type="ChEBI" id="CHEBI:30616"/>
        <dbReference type="ChEBI" id="CHEBI:61977"/>
        <dbReference type="ChEBI" id="CHEBI:456216"/>
        <dbReference type="EC" id="2.7.11.1"/>
    </reaction>
</comment>